<dbReference type="EMBL" id="VIGX01000022">
    <property type="protein sequence ID" value="TWS26806.1"/>
    <property type="molecule type" value="Genomic_DNA"/>
</dbReference>
<dbReference type="NCBIfam" id="TIGR00374">
    <property type="entry name" value="flippase-like domain"/>
    <property type="match status" value="1"/>
</dbReference>
<comment type="caution">
    <text evidence="8">The sequence shown here is derived from an EMBL/GenBank/DDBJ whole genome shotgun (WGS) entry which is preliminary data.</text>
</comment>
<reference evidence="8 9" key="1">
    <citation type="submission" date="2019-06" db="EMBL/GenBank/DDBJ databases">
        <title>Tsukamurella conjunctivitidis sp. nov., Tsukamurella assacharolytica sp. nov. and Tsukamurella sputae sp. nov. isolated from patients with conjunctivitis, bacteraemia (lymphoma) and respiratory infection (sputum) in Hong Kong.</title>
        <authorList>
            <person name="Teng J.L.L."/>
            <person name="Lee H.H."/>
            <person name="Fong J.Y.H."/>
            <person name="Fok K.M.N."/>
            <person name="Lau S.K.P."/>
            <person name="Woo P.C.Y."/>
        </authorList>
    </citation>
    <scope>NUCLEOTIDE SEQUENCE [LARGE SCALE GENOMIC DNA]</scope>
    <source>
        <strain evidence="8 9">HKU72</strain>
    </source>
</reference>
<feature type="region of interest" description="Disordered" evidence="6">
    <location>
        <begin position="363"/>
        <end position="426"/>
    </location>
</feature>
<dbReference type="PANTHER" id="PTHR39087">
    <property type="entry name" value="UPF0104 MEMBRANE PROTEIN MJ1595"/>
    <property type="match status" value="1"/>
</dbReference>
<feature type="transmembrane region" description="Helical" evidence="7">
    <location>
        <begin position="181"/>
        <end position="201"/>
    </location>
</feature>
<evidence type="ECO:0000313" key="8">
    <source>
        <dbReference type="EMBL" id="TWS26806.1"/>
    </source>
</evidence>
<organism evidence="8 9">
    <name type="scientific">Tsukamurella conjunctivitidis</name>
    <dbReference type="NCBI Taxonomy" id="2592068"/>
    <lineage>
        <taxon>Bacteria</taxon>
        <taxon>Bacillati</taxon>
        <taxon>Actinomycetota</taxon>
        <taxon>Actinomycetes</taxon>
        <taxon>Mycobacteriales</taxon>
        <taxon>Tsukamurellaceae</taxon>
        <taxon>Tsukamurella</taxon>
    </lineage>
</organism>
<keyword evidence="3 7" id="KW-0812">Transmembrane</keyword>
<feature type="transmembrane region" description="Helical" evidence="7">
    <location>
        <begin position="296"/>
        <end position="318"/>
    </location>
</feature>
<evidence type="ECO:0000256" key="1">
    <source>
        <dbReference type="ARBA" id="ARBA00004651"/>
    </source>
</evidence>
<comment type="subcellular location">
    <subcellularLocation>
        <location evidence="1">Cell membrane</location>
        <topology evidence="1">Multi-pass membrane protein</topology>
    </subcellularLocation>
</comment>
<evidence type="ECO:0000256" key="7">
    <source>
        <dbReference type="SAM" id="Phobius"/>
    </source>
</evidence>
<name>A0A5C5RUV5_9ACTN</name>
<dbReference type="Pfam" id="PF03706">
    <property type="entry name" value="LPG_synthase_TM"/>
    <property type="match status" value="1"/>
</dbReference>
<feature type="transmembrane region" description="Helical" evidence="7">
    <location>
        <begin position="146"/>
        <end position="175"/>
    </location>
</feature>
<evidence type="ECO:0000256" key="3">
    <source>
        <dbReference type="ARBA" id="ARBA00022692"/>
    </source>
</evidence>
<feature type="transmembrane region" description="Helical" evidence="7">
    <location>
        <begin position="40"/>
        <end position="60"/>
    </location>
</feature>
<dbReference type="OrthoDB" id="4481258at2"/>
<dbReference type="GO" id="GO:0005886">
    <property type="term" value="C:plasma membrane"/>
    <property type="evidence" value="ECO:0007669"/>
    <property type="project" value="UniProtKB-SubCell"/>
</dbReference>
<feature type="compositionally biased region" description="Basic and acidic residues" evidence="6">
    <location>
        <begin position="365"/>
        <end position="374"/>
    </location>
</feature>
<dbReference type="RefSeq" id="WP_146489079.1">
    <property type="nucleotide sequence ID" value="NZ_VIGX01000022.1"/>
</dbReference>
<feature type="transmembrane region" description="Helical" evidence="7">
    <location>
        <begin position="330"/>
        <end position="352"/>
    </location>
</feature>
<feature type="transmembrane region" description="Helical" evidence="7">
    <location>
        <begin position="253"/>
        <end position="276"/>
    </location>
</feature>
<dbReference type="AlphaFoldDB" id="A0A5C5RUV5"/>
<proteinExistence type="predicted"/>
<keyword evidence="2" id="KW-1003">Cell membrane</keyword>
<feature type="transmembrane region" description="Helical" evidence="7">
    <location>
        <begin position="72"/>
        <end position="97"/>
    </location>
</feature>
<dbReference type="PANTHER" id="PTHR39087:SF2">
    <property type="entry name" value="UPF0104 MEMBRANE PROTEIN MJ1595"/>
    <property type="match status" value="1"/>
</dbReference>
<accession>A0A5C5RUV5</accession>
<evidence type="ECO:0000256" key="2">
    <source>
        <dbReference type="ARBA" id="ARBA00022475"/>
    </source>
</evidence>
<keyword evidence="5 7" id="KW-0472">Membrane</keyword>
<dbReference type="Proteomes" id="UP000319375">
    <property type="component" value="Unassembled WGS sequence"/>
</dbReference>
<dbReference type="InterPro" id="IPR022791">
    <property type="entry name" value="L-PG_synthase/AglD"/>
</dbReference>
<evidence type="ECO:0000256" key="4">
    <source>
        <dbReference type="ARBA" id="ARBA00022989"/>
    </source>
</evidence>
<gene>
    <name evidence="8" type="ORF">FK530_21830</name>
</gene>
<evidence type="ECO:0000256" key="5">
    <source>
        <dbReference type="ARBA" id="ARBA00023136"/>
    </source>
</evidence>
<evidence type="ECO:0000256" key="6">
    <source>
        <dbReference type="SAM" id="MobiDB-lite"/>
    </source>
</evidence>
<keyword evidence="4 7" id="KW-1133">Transmembrane helix</keyword>
<sequence length="426" mass="45182">MQADDDAPSGAEPSGDAPSVSAPSKDVAATRRRLRWVRRVLLVVIAIILGVEAYLFGPTVSKSIRELEHIRWEWVVACVIAVFFSMDSFAQVTRVLLRSAGVRVTQRQALSLQLASNSVSQTLPGGQVLAPTLVYRRTRLWGASRVVAAWQIVMSGLLMSAGLAVLGLVGALLAGAKSSPYSVMFSVGMLVVFIVLVQYVASHPDGLYVVGARLIRWINDLRNKPEDTGLARLREVIEQLQAVKMSRRYGAEAFGWSMFNWVADVACLAFACYAVGDAPGLAALAGAYAASKVVNTISPIPGGLGLVEAALVPALVLAGMPASQAFTATILYRLISYVLVVVVGWIVIFAGYRSYRATLDVDPDAVDKNGEKAPETPTEGDTPAVAEAEGTPSLDDEPPNPGPLGTEGPHDGDGPSTGETGPDQRI</sequence>
<feature type="region of interest" description="Disordered" evidence="6">
    <location>
        <begin position="1"/>
        <end position="24"/>
    </location>
</feature>
<protein>
    <submittedName>
        <fullName evidence="8">Flippase-like domain-containing protein</fullName>
    </submittedName>
</protein>
<keyword evidence="9" id="KW-1185">Reference proteome</keyword>
<evidence type="ECO:0000313" key="9">
    <source>
        <dbReference type="Proteomes" id="UP000319375"/>
    </source>
</evidence>